<organism evidence="2 3">
    <name type="scientific">Vulcanimicrobium alpinum</name>
    <dbReference type="NCBI Taxonomy" id="3016050"/>
    <lineage>
        <taxon>Bacteria</taxon>
        <taxon>Bacillati</taxon>
        <taxon>Vulcanimicrobiota</taxon>
        <taxon>Vulcanimicrobiia</taxon>
        <taxon>Vulcanimicrobiales</taxon>
        <taxon>Vulcanimicrobiaceae</taxon>
        <taxon>Vulcanimicrobium</taxon>
    </lineage>
</organism>
<dbReference type="Pfam" id="PF10263">
    <property type="entry name" value="SprT-like"/>
    <property type="match status" value="1"/>
</dbReference>
<protein>
    <recommendedName>
        <fullName evidence="1">SprT-like domain-containing protein</fullName>
    </recommendedName>
</protein>
<dbReference type="KEGG" id="vab:WPS_10710"/>
<dbReference type="Proteomes" id="UP001317532">
    <property type="component" value="Chromosome"/>
</dbReference>
<dbReference type="EMBL" id="AP025523">
    <property type="protein sequence ID" value="BDE05795.1"/>
    <property type="molecule type" value="Genomic_DNA"/>
</dbReference>
<dbReference type="SMART" id="SM00731">
    <property type="entry name" value="SprT"/>
    <property type="match status" value="1"/>
</dbReference>
<gene>
    <name evidence="2" type="ORF">WPS_10710</name>
</gene>
<dbReference type="AlphaFoldDB" id="A0AAN1XUN2"/>
<accession>A0AAN1XUN2</accession>
<name>A0AAN1XUN2_UNVUL</name>
<dbReference type="GO" id="GO:0006950">
    <property type="term" value="P:response to stress"/>
    <property type="evidence" value="ECO:0007669"/>
    <property type="project" value="UniProtKB-ARBA"/>
</dbReference>
<feature type="domain" description="SprT-like" evidence="1">
    <location>
        <begin position="9"/>
        <end position="154"/>
    </location>
</feature>
<evidence type="ECO:0000313" key="2">
    <source>
        <dbReference type="EMBL" id="BDE05795.1"/>
    </source>
</evidence>
<dbReference type="InterPro" id="IPR006640">
    <property type="entry name" value="SprT-like_domain"/>
</dbReference>
<sequence length="177" mass="20503">MIPGLPDVAELQLMFAQYNFWHFNGEIPTYCIAYNARFSNLAGRITYKPPLIELSPKHLRGKPQELRDTLLHEMIHAWLHARGENPGHTQRFKKKMRELGLTSIYHDLGKATPLNESSKRYILRCEKCTMEVLRKKKPAPNVVCARCRKELVAFEVVEIKPVELQRAASRPPRGPFR</sequence>
<proteinExistence type="predicted"/>
<reference evidence="2 3" key="1">
    <citation type="journal article" date="2022" name="ISME Commun">
        <title>Vulcanimicrobium alpinus gen. nov. sp. nov., the first cultivated representative of the candidate phylum 'Eremiobacterota', is a metabolically versatile aerobic anoxygenic phototroph.</title>
        <authorList>
            <person name="Yabe S."/>
            <person name="Muto K."/>
            <person name="Abe K."/>
            <person name="Yokota A."/>
            <person name="Staudigel H."/>
            <person name="Tebo B.M."/>
        </authorList>
    </citation>
    <scope>NUCLEOTIDE SEQUENCE [LARGE SCALE GENOMIC DNA]</scope>
    <source>
        <strain evidence="2 3">WC8-2</strain>
    </source>
</reference>
<keyword evidence="3" id="KW-1185">Reference proteome</keyword>
<dbReference type="RefSeq" id="WP_317996817.1">
    <property type="nucleotide sequence ID" value="NZ_AP025523.1"/>
</dbReference>
<evidence type="ECO:0000313" key="3">
    <source>
        <dbReference type="Proteomes" id="UP001317532"/>
    </source>
</evidence>
<evidence type="ECO:0000259" key="1">
    <source>
        <dbReference type="SMART" id="SM00731"/>
    </source>
</evidence>